<comment type="caution">
    <text evidence="1">The sequence shown here is derived from an EMBL/GenBank/DDBJ whole genome shotgun (WGS) entry which is preliminary data.</text>
</comment>
<dbReference type="Proteomes" id="UP001243844">
    <property type="component" value="Unassembled WGS sequence"/>
</dbReference>
<protein>
    <submittedName>
        <fullName evidence="1">Uncharacterized protein</fullName>
    </submittedName>
</protein>
<evidence type="ECO:0000313" key="2">
    <source>
        <dbReference type="Proteomes" id="UP001243844"/>
    </source>
</evidence>
<reference evidence="1" key="1">
    <citation type="submission" date="2023-08" db="EMBL/GenBank/DDBJ databases">
        <title>Emergence of clinically-relevant ST2 carbapenem-resistant Acinetobacter baumannii strains in hospital sewages in Zhejiang, East of China.</title>
        <authorList>
            <person name="Kaichao C."/>
            <person name="Zhang R."/>
        </authorList>
    </citation>
    <scope>NUCLEOTIDE SEQUENCE</scope>
    <source>
        <strain evidence="1">M-RB-37</strain>
    </source>
</reference>
<dbReference type="EMBL" id="JAVIDL010000025">
    <property type="protein sequence ID" value="MDQ8936468.1"/>
    <property type="molecule type" value="Genomic_DNA"/>
</dbReference>
<gene>
    <name evidence="1" type="ORF">RFH47_12150</name>
</gene>
<dbReference type="AlphaFoldDB" id="A0AAW8JC80"/>
<name>A0AAW8JC80_9GAMM</name>
<organism evidence="1 2">
    <name type="scientific">Acinetobacter rudis</name>
    <dbReference type="NCBI Taxonomy" id="632955"/>
    <lineage>
        <taxon>Bacteria</taxon>
        <taxon>Pseudomonadati</taxon>
        <taxon>Pseudomonadota</taxon>
        <taxon>Gammaproteobacteria</taxon>
        <taxon>Moraxellales</taxon>
        <taxon>Moraxellaceae</taxon>
        <taxon>Acinetobacter</taxon>
    </lineage>
</organism>
<evidence type="ECO:0000313" key="1">
    <source>
        <dbReference type="EMBL" id="MDQ8936468.1"/>
    </source>
</evidence>
<accession>A0AAW8JC80</accession>
<sequence>MQNSLEQSRYAWSEAYYRGDGEQLKYYEHPDLQIVYEAKGIIESNLNRYEQIAHAVKNAVWKPQKPLIESEEFEFNERMDRCVILLISTENAAFIQETWVFNQFWQLIELRFCKKKMVLERK</sequence>
<dbReference type="RefSeq" id="WP_308974641.1">
    <property type="nucleotide sequence ID" value="NZ_JAVIDL010000025.1"/>
</dbReference>
<proteinExistence type="predicted"/>